<evidence type="ECO:0000313" key="2">
    <source>
        <dbReference type="Proteomes" id="UP001292094"/>
    </source>
</evidence>
<name>A0AAE1NYH0_9EUCA</name>
<keyword evidence="2" id="KW-1185">Reference proteome</keyword>
<proteinExistence type="predicted"/>
<protein>
    <submittedName>
        <fullName evidence="1">Uncharacterized protein</fullName>
    </submittedName>
</protein>
<dbReference type="AlphaFoldDB" id="A0AAE1NYH0"/>
<sequence>MEQISLFHENIRDNTSGSQLTPLPPPCDEGNGSSWVHSSPARYLAHTKARIDNLPATHKLQSVSSAKVNIRVELKGGGEGGDGRFHTAKSGRTALAIPPPPQFVGVKWGVGTDHSPLLEEARKGMSAGVERATGRVHSYYTCAGMSILISPRSAGRVPLPGRTSDLGLDNIGL</sequence>
<gene>
    <name evidence="1" type="ORF">Pmani_028977</name>
</gene>
<organism evidence="1 2">
    <name type="scientific">Petrolisthes manimaculis</name>
    <dbReference type="NCBI Taxonomy" id="1843537"/>
    <lineage>
        <taxon>Eukaryota</taxon>
        <taxon>Metazoa</taxon>
        <taxon>Ecdysozoa</taxon>
        <taxon>Arthropoda</taxon>
        <taxon>Crustacea</taxon>
        <taxon>Multicrustacea</taxon>
        <taxon>Malacostraca</taxon>
        <taxon>Eumalacostraca</taxon>
        <taxon>Eucarida</taxon>
        <taxon>Decapoda</taxon>
        <taxon>Pleocyemata</taxon>
        <taxon>Anomura</taxon>
        <taxon>Galatheoidea</taxon>
        <taxon>Porcellanidae</taxon>
        <taxon>Petrolisthes</taxon>
    </lineage>
</organism>
<evidence type="ECO:0000313" key="1">
    <source>
        <dbReference type="EMBL" id="KAK4298689.1"/>
    </source>
</evidence>
<reference evidence="1" key="1">
    <citation type="submission" date="2023-11" db="EMBL/GenBank/DDBJ databases">
        <title>Genome assemblies of two species of porcelain crab, Petrolisthes cinctipes and Petrolisthes manimaculis (Anomura: Porcellanidae).</title>
        <authorList>
            <person name="Angst P."/>
        </authorList>
    </citation>
    <scope>NUCLEOTIDE SEQUENCE</scope>
    <source>
        <strain evidence="1">PB745_02</strain>
        <tissue evidence="1">Gill</tissue>
    </source>
</reference>
<accession>A0AAE1NYH0</accession>
<dbReference type="Proteomes" id="UP001292094">
    <property type="component" value="Unassembled WGS sequence"/>
</dbReference>
<comment type="caution">
    <text evidence="1">The sequence shown here is derived from an EMBL/GenBank/DDBJ whole genome shotgun (WGS) entry which is preliminary data.</text>
</comment>
<dbReference type="EMBL" id="JAWZYT010003382">
    <property type="protein sequence ID" value="KAK4298689.1"/>
    <property type="molecule type" value="Genomic_DNA"/>
</dbReference>